<proteinExistence type="predicted"/>
<dbReference type="Proteomes" id="UP001162131">
    <property type="component" value="Unassembled WGS sequence"/>
</dbReference>
<evidence type="ECO:0000313" key="4">
    <source>
        <dbReference type="Proteomes" id="UP001162131"/>
    </source>
</evidence>
<name>A0AAU9J1T7_9CILI</name>
<reference evidence="3" key="1">
    <citation type="submission" date="2021-09" db="EMBL/GenBank/DDBJ databases">
        <authorList>
            <consortium name="AG Swart"/>
            <person name="Singh M."/>
            <person name="Singh A."/>
            <person name="Seah K."/>
            <person name="Emmerich C."/>
        </authorList>
    </citation>
    <scope>NUCLEOTIDE SEQUENCE</scope>
    <source>
        <strain evidence="3">ATCC30299</strain>
    </source>
</reference>
<feature type="region of interest" description="Disordered" evidence="2">
    <location>
        <begin position="149"/>
        <end position="173"/>
    </location>
</feature>
<comment type="caution">
    <text evidence="3">The sequence shown here is derived from an EMBL/GenBank/DDBJ whole genome shotgun (WGS) entry which is preliminary data.</text>
</comment>
<evidence type="ECO:0000256" key="1">
    <source>
        <dbReference type="SAM" id="Coils"/>
    </source>
</evidence>
<sequence length="439" mass="50695">MNDFRVCNDKLNHSSNFIQSQTSYSKGNVFDRLLQDSALRKKNSEILVYTQKIKPKPKPQKLDYKIEEILMQKHQAAQARLAELKIKYQAEEVKDLRPVPQINNTSRKIVEWSTKLSREQEEGVRDEKDYSTRVQEILSNTRYSKMQLKQEPEENAQNAFDEVSSISRPKQTEISLKELEKSVNSKDTTPRQAAPTKVFRFPSDTTQLNSPKSFAKLQSSLDVSSPLRETTVPTSRGTNGVKTDRQNRTQEIHEVHGMSIEELRQAVRARPKVFEHEEPPDLLEMDVLERGKFWLKYKHEKIELERKRLAKREIEGCTFSPQISPRVTTNYSESSINGLNRSMSVGQLSLSYTQIYLNKKHYRSSSNRLRSPRVFEKIHKAVKKIPPKIKTKYSSQSPPPVLRSLSPTVKNISYQSGFNVNDLISRAQPMIDYRALGVL</sequence>
<dbReference type="EMBL" id="CAJZBQ010000027">
    <property type="protein sequence ID" value="CAG9320825.1"/>
    <property type="molecule type" value="Genomic_DNA"/>
</dbReference>
<feature type="compositionally biased region" description="Polar residues" evidence="2">
    <location>
        <begin position="164"/>
        <end position="173"/>
    </location>
</feature>
<dbReference type="AlphaFoldDB" id="A0AAU9J1T7"/>
<feature type="coiled-coil region" evidence="1">
    <location>
        <begin position="67"/>
        <end position="122"/>
    </location>
</feature>
<evidence type="ECO:0000256" key="2">
    <source>
        <dbReference type="SAM" id="MobiDB-lite"/>
    </source>
</evidence>
<organism evidence="3 4">
    <name type="scientific">Blepharisma stoltei</name>
    <dbReference type="NCBI Taxonomy" id="1481888"/>
    <lineage>
        <taxon>Eukaryota</taxon>
        <taxon>Sar</taxon>
        <taxon>Alveolata</taxon>
        <taxon>Ciliophora</taxon>
        <taxon>Postciliodesmatophora</taxon>
        <taxon>Heterotrichea</taxon>
        <taxon>Heterotrichida</taxon>
        <taxon>Blepharismidae</taxon>
        <taxon>Blepharisma</taxon>
    </lineage>
</organism>
<protein>
    <submittedName>
        <fullName evidence="3">Uncharacterized protein</fullName>
    </submittedName>
</protein>
<keyword evidence="1" id="KW-0175">Coiled coil</keyword>
<evidence type="ECO:0000313" key="3">
    <source>
        <dbReference type="EMBL" id="CAG9320825.1"/>
    </source>
</evidence>
<feature type="compositionally biased region" description="Polar residues" evidence="2">
    <location>
        <begin position="219"/>
        <end position="241"/>
    </location>
</feature>
<feature type="region of interest" description="Disordered" evidence="2">
    <location>
        <begin position="219"/>
        <end position="245"/>
    </location>
</feature>
<gene>
    <name evidence="3" type="ORF">BSTOLATCC_MIC27404</name>
</gene>
<keyword evidence="4" id="KW-1185">Reference proteome</keyword>
<accession>A0AAU9J1T7</accession>